<gene>
    <name evidence="2" type="ORF">HHL11_11910</name>
</gene>
<dbReference type="EMBL" id="JABBFX010000001">
    <property type="protein sequence ID" value="NML44460.1"/>
    <property type="molecule type" value="Genomic_DNA"/>
</dbReference>
<accession>A0A848H5E0</accession>
<proteinExistence type="predicted"/>
<dbReference type="AlphaFoldDB" id="A0A848H5E0"/>
<reference evidence="2 3" key="1">
    <citation type="submission" date="2020-04" db="EMBL/GenBank/DDBJ databases">
        <title>Ramlibacter sp. G-1-2-2 isolated from soil.</title>
        <authorList>
            <person name="Dahal R.H."/>
        </authorList>
    </citation>
    <scope>NUCLEOTIDE SEQUENCE [LARGE SCALE GENOMIC DNA]</scope>
    <source>
        <strain evidence="2 3">G-1-2-2</strain>
    </source>
</reference>
<dbReference type="PROSITE" id="PS51257">
    <property type="entry name" value="PROKAR_LIPOPROTEIN"/>
    <property type="match status" value="1"/>
</dbReference>
<comment type="caution">
    <text evidence="2">The sequence shown here is derived from an EMBL/GenBank/DDBJ whole genome shotgun (WGS) entry which is preliminary data.</text>
</comment>
<keyword evidence="3" id="KW-1185">Reference proteome</keyword>
<sequence length="100" mass="10521">MKSIQFAGAIAITVLACTAAYAGDEQSFSALQGVEAQALSSSEMNAVYGQLTIDEIKAAVIAKVQNPVLEAYLLAQIDHLVATYPNAVARVLAFLTARGY</sequence>
<dbReference type="RefSeq" id="WP_169418587.1">
    <property type="nucleotide sequence ID" value="NZ_JABBFX010000001.1"/>
</dbReference>
<organism evidence="2 3">
    <name type="scientific">Ramlibacter agri</name>
    <dbReference type="NCBI Taxonomy" id="2728837"/>
    <lineage>
        <taxon>Bacteria</taxon>
        <taxon>Pseudomonadati</taxon>
        <taxon>Pseudomonadota</taxon>
        <taxon>Betaproteobacteria</taxon>
        <taxon>Burkholderiales</taxon>
        <taxon>Comamonadaceae</taxon>
        <taxon>Ramlibacter</taxon>
    </lineage>
</organism>
<name>A0A848H5E0_9BURK</name>
<evidence type="ECO:0000256" key="1">
    <source>
        <dbReference type="SAM" id="SignalP"/>
    </source>
</evidence>
<evidence type="ECO:0000313" key="2">
    <source>
        <dbReference type="EMBL" id="NML44460.1"/>
    </source>
</evidence>
<protein>
    <recommendedName>
        <fullName evidence="4">DUF2059 domain-containing protein</fullName>
    </recommendedName>
</protein>
<feature type="chain" id="PRO_5032775889" description="DUF2059 domain-containing protein" evidence="1">
    <location>
        <begin position="23"/>
        <end position="100"/>
    </location>
</feature>
<dbReference type="Proteomes" id="UP000541185">
    <property type="component" value="Unassembled WGS sequence"/>
</dbReference>
<evidence type="ECO:0000313" key="3">
    <source>
        <dbReference type="Proteomes" id="UP000541185"/>
    </source>
</evidence>
<evidence type="ECO:0008006" key="4">
    <source>
        <dbReference type="Google" id="ProtNLM"/>
    </source>
</evidence>
<keyword evidence="1" id="KW-0732">Signal</keyword>
<feature type="signal peptide" evidence="1">
    <location>
        <begin position="1"/>
        <end position="22"/>
    </location>
</feature>